<evidence type="ECO:0000313" key="2">
    <source>
        <dbReference type="Proteomes" id="UP001153678"/>
    </source>
</evidence>
<dbReference type="AlphaFoldDB" id="A0A9W4WXU4"/>
<gene>
    <name evidence="1" type="ORF">FWILDA_LOCUS5182</name>
</gene>
<keyword evidence="2" id="KW-1185">Reference proteome</keyword>
<comment type="caution">
    <text evidence="1">The sequence shown here is derived from an EMBL/GenBank/DDBJ whole genome shotgun (WGS) entry which is preliminary data.</text>
</comment>
<protein>
    <submittedName>
        <fullName evidence="1">15344_t:CDS:1</fullName>
    </submittedName>
</protein>
<evidence type="ECO:0000313" key="1">
    <source>
        <dbReference type="EMBL" id="CAI2171641.1"/>
    </source>
</evidence>
<accession>A0A9W4WXU4</accession>
<organism evidence="1 2">
    <name type="scientific">Funneliformis geosporum</name>
    <dbReference type="NCBI Taxonomy" id="1117311"/>
    <lineage>
        <taxon>Eukaryota</taxon>
        <taxon>Fungi</taxon>
        <taxon>Fungi incertae sedis</taxon>
        <taxon>Mucoromycota</taxon>
        <taxon>Glomeromycotina</taxon>
        <taxon>Glomeromycetes</taxon>
        <taxon>Glomerales</taxon>
        <taxon>Glomeraceae</taxon>
        <taxon>Funneliformis</taxon>
    </lineage>
</organism>
<reference evidence="1" key="1">
    <citation type="submission" date="2022-08" db="EMBL/GenBank/DDBJ databases">
        <authorList>
            <person name="Kallberg Y."/>
            <person name="Tangrot J."/>
            <person name="Rosling A."/>
        </authorList>
    </citation>
    <scope>NUCLEOTIDE SEQUENCE</scope>
    <source>
        <strain evidence="1">Wild A</strain>
    </source>
</reference>
<dbReference type="EMBL" id="CAMKVN010000841">
    <property type="protein sequence ID" value="CAI2171641.1"/>
    <property type="molecule type" value="Genomic_DNA"/>
</dbReference>
<name>A0A9W4WXU4_9GLOM</name>
<sequence>MSHNNWMNFANKTDALLSSCYIIKAAEKFIPIHHSSQHARDLRPKTLKKVY</sequence>
<dbReference type="Proteomes" id="UP001153678">
    <property type="component" value="Unassembled WGS sequence"/>
</dbReference>
<proteinExistence type="predicted"/>